<evidence type="ECO:0000313" key="4">
    <source>
        <dbReference type="Proteomes" id="UP001189429"/>
    </source>
</evidence>
<evidence type="ECO:0000256" key="2">
    <source>
        <dbReference type="SAM" id="Phobius"/>
    </source>
</evidence>
<sequence>LHGGVKEAVGVCHCGLALSSAAIACLGSQDIWGAPVPLGLAVTAAVLAGGLVALLMLVAQAVCRSCYVTCQLVLACAFALRQTSLQMALDRLVQAPLESGHRSIDMMRVAPRRRRSFEGLKRGSVVCVSYGVDGEPYDRLILAVVDHCCYSIWDIYAETIGLEFFGDFREGGPRGGLPAGLGAARGQPVYRFSTKPVGQELQDLFEQGRAKAAVESSMMGILEDVPGPPPALAGTGASAAPPVPPPAGSRPAGSSSELVKWVCVALSAQEYVGNTFMLAAQHHIPSDSFVGNGSVDLYDRGLRGDPAVLYRVEVGEQESEVIELFRRRTKRNSDVEGTDTPLVRAPGAPSSEDARTLPVLRDSAGRRFENMKSVANSSEMCGFDDWVLEGPRSVLDLVKEIAEQVAGPFKRLSTWKHENELQDVELSAVTHGMLSEIIELATTLVQLDVSDLAGMGSLCLHSRHTKQRIKKKQEAGKDFDLQGYYLGRAWRTGGAWKAPELQKWVAEWAARESSILKEEKEAAEERTLACAPKRSPIALLNSAEVLAVLLSVWAGRPSQAQSSALDGILRAVTDDRPPDPLPAPEAALQELLGTEALDYASEDLSVVAPYDRGLVSWPDTAGSVDLLDVLPDPDRQEVIDGPRALLLRAEEEPPAACKVYWDKTLKADRGEYTRFVQDLLNRGMVELRTRREFEVGIFFVRKKSGKLRLIVDARSVNQNLRRPTSIQLASTAAMVGLEAEPGDMLEFSIQDIADCFYQFRVPDYMVPWFGMRPVRAGEVGAKTVQGEPVLAGAWVYPCLRVLPMGFSWAMRWTQQAHRELLRRAGLGGIESELVDRQVPPTTSATPVPRIVYVDNEVFVSSRPGASADARQQAAKKMSSVGLPLHEVEEGKHVVEALGLELDGIKLRRRLAPSKRWRRVQGARALPRRRLVAGRDVEKLIGHFTHAMLLNRPALCIFRAAYDFARRHYRAPSLLWPSVRQELQNAMHIMPLLAVQFDMPWSGLVTCSDATLRGYAVQEADFPVSEVKQVGRWWIASELNPSDEPSRWFDTPAEKAAAAALGAHRREACGEVPEACSSASGAGWCRRAWHPSAVGGPAPERRLQRRSGPVPDAVVGPWQSGGGPGYLDRAAARLINEVSPIPCEAERIAGTGGPTVLEQENVTAKTTEDCERKRERFFGFCSISGLALDTYPLLREALVEYMDLLFAQGGPCSGGAKLLAAVGHRWPRLHHAMRLLKLPREAKALRGWRHLLPLVIRAPVPWAAVASIALALVRRRQPLAALAVVLAADAYLRPGELLSLQANRVVPAQSEAGSDYRFASLEPKPEEELLPTKTKGFNDSILLDGTSRRDLGVLVKRLARQKSFSAELLFPWWAAVSTAMFERAAAVQRYEKSSRVMRRTATLQRDYQLLMASSTSSLEA</sequence>
<dbReference type="Proteomes" id="UP001189429">
    <property type="component" value="Unassembled WGS sequence"/>
</dbReference>
<accession>A0ABN9V4E3</accession>
<evidence type="ECO:0000256" key="1">
    <source>
        <dbReference type="SAM" id="MobiDB-lite"/>
    </source>
</evidence>
<keyword evidence="4" id="KW-1185">Reference proteome</keyword>
<organism evidence="3 4">
    <name type="scientific">Prorocentrum cordatum</name>
    <dbReference type="NCBI Taxonomy" id="2364126"/>
    <lineage>
        <taxon>Eukaryota</taxon>
        <taxon>Sar</taxon>
        <taxon>Alveolata</taxon>
        <taxon>Dinophyceae</taxon>
        <taxon>Prorocentrales</taxon>
        <taxon>Prorocentraceae</taxon>
        <taxon>Prorocentrum</taxon>
    </lineage>
</organism>
<protein>
    <submittedName>
        <fullName evidence="3">Uncharacterized protein</fullName>
    </submittedName>
</protein>
<feature type="non-terminal residue" evidence="3">
    <location>
        <position position="1"/>
    </location>
</feature>
<keyword evidence="2" id="KW-0812">Transmembrane</keyword>
<feature type="non-terminal residue" evidence="3">
    <location>
        <position position="1419"/>
    </location>
</feature>
<keyword evidence="2" id="KW-0472">Membrane</keyword>
<feature type="transmembrane region" description="Helical" evidence="2">
    <location>
        <begin position="38"/>
        <end position="62"/>
    </location>
</feature>
<gene>
    <name evidence="3" type="ORF">PCOR1329_LOCUS54442</name>
</gene>
<dbReference type="EMBL" id="CAUYUJ010016652">
    <property type="protein sequence ID" value="CAK0867520.1"/>
    <property type="molecule type" value="Genomic_DNA"/>
</dbReference>
<feature type="region of interest" description="Disordered" evidence="1">
    <location>
        <begin position="333"/>
        <end position="354"/>
    </location>
</feature>
<comment type="caution">
    <text evidence="3">The sequence shown here is derived from an EMBL/GenBank/DDBJ whole genome shotgun (WGS) entry which is preliminary data.</text>
</comment>
<evidence type="ECO:0000313" key="3">
    <source>
        <dbReference type="EMBL" id="CAK0867520.1"/>
    </source>
</evidence>
<dbReference type="InterPro" id="IPR043502">
    <property type="entry name" value="DNA/RNA_pol_sf"/>
</dbReference>
<reference evidence="3" key="1">
    <citation type="submission" date="2023-10" db="EMBL/GenBank/DDBJ databases">
        <authorList>
            <person name="Chen Y."/>
            <person name="Shah S."/>
            <person name="Dougan E. K."/>
            <person name="Thang M."/>
            <person name="Chan C."/>
        </authorList>
    </citation>
    <scope>NUCLEOTIDE SEQUENCE [LARGE SCALE GENOMIC DNA]</scope>
</reference>
<dbReference type="Gene3D" id="3.10.10.10">
    <property type="entry name" value="HIV Type 1 Reverse Transcriptase, subunit A, domain 1"/>
    <property type="match status" value="1"/>
</dbReference>
<feature type="region of interest" description="Disordered" evidence="1">
    <location>
        <begin position="1095"/>
        <end position="1118"/>
    </location>
</feature>
<name>A0ABN9V4E3_9DINO</name>
<keyword evidence="2" id="KW-1133">Transmembrane helix</keyword>
<proteinExistence type="predicted"/>
<feature type="region of interest" description="Disordered" evidence="1">
    <location>
        <begin position="230"/>
        <end position="252"/>
    </location>
</feature>
<dbReference type="SUPFAM" id="SSF56672">
    <property type="entry name" value="DNA/RNA polymerases"/>
    <property type="match status" value="1"/>
</dbReference>